<dbReference type="EMBL" id="JASJQH010007016">
    <property type="protein sequence ID" value="KAK9720396.1"/>
    <property type="molecule type" value="Genomic_DNA"/>
</dbReference>
<sequence>MILPGCSFLVAGAMLASISTRFELIANYVITRIGSFPPHYGSQIPQSELPHRLRNGYFLGNGLQSFFITYPRKIRNPIEGYVSRRVRKERQDIPEESFQEVDSYVDQYGNRVKVSRSRSRIRFNTRVSGTRWVPTMIRRVTPKRTIIRVKHSIPKPPPIPDIYGGSPKRIRTQYLGHVFRGKFPRVPTRVVRTGMRTAKNGKSTKLIKREINE</sequence>
<name>A0ABR2W4Z4_9FUNG</name>
<reference evidence="1 2" key="1">
    <citation type="submission" date="2023-04" db="EMBL/GenBank/DDBJ databases">
        <title>Genome of Basidiobolus ranarum AG-B5.</title>
        <authorList>
            <person name="Stajich J.E."/>
            <person name="Carter-House D."/>
            <person name="Gryganskyi A."/>
        </authorList>
    </citation>
    <scope>NUCLEOTIDE SEQUENCE [LARGE SCALE GENOMIC DNA]</scope>
    <source>
        <strain evidence="1 2">AG-B5</strain>
    </source>
</reference>
<proteinExistence type="predicted"/>
<dbReference type="Proteomes" id="UP001479436">
    <property type="component" value="Unassembled WGS sequence"/>
</dbReference>
<evidence type="ECO:0000313" key="1">
    <source>
        <dbReference type="EMBL" id="KAK9720396.1"/>
    </source>
</evidence>
<protein>
    <submittedName>
        <fullName evidence="1">Uncharacterized protein</fullName>
    </submittedName>
</protein>
<keyword evidence="2" id="KW-1185">Reference proteome</keyword>
<gene>
    <name evidence="1" type="ORF">K7432_004194</name>
</gene>
<accession>A0ABR2W4Z4</accession>
<evidence type="ECO:0000313" key="2">
    <source>
        <dbReference type="Proteomes" id="UP001479436"/>
    </source>
</evidence>
<comment type="caution">
    <text evidence="1">The sequence shown here is derived from an EMBL/GenBank/DDBJ whole genome shotgun (WGS) entry which is preliminary data.</text>
</comment>
<organism evidence="1 2">
    <name type="scientific">Basidiobolus ranarum</name>
    <dbReference type="NCBI Taxonomy" id="34480"/>
    <lineage>
        <taxon>Eukaryota</taxon>
        <taxon>Fungi</taxon>
        <taxon>Fungi incertae sedis</taxon>
        <taxon>Zoopagomycota</taxon>
        <taxon>Entomophthoromycotina</taxon>
        <taxon>Basidiobolomycetes</taxon>
        <taxon>Basidiobolales</taxon>
        <taxon>Basidiobolaceae</taxon>
        <taxon>Basidiobolus</taxon>
    </lineage>
</organism>